<dbReference type="Pfam" id="PF04263">
    <property type="entry name" value="TPK_catalytic"/>
    <property type="match status" value="1"/>
</dbReference>
<dbReference type="EMBL" id="VUMB01000035">
    <property type="protein sequence ID" value="MSS41428.1"/>
    <property type="molecule type" value="Genomic_DNA"/>
</dbReference>
<dbReference type="GO" id="GO:0006772">
    <property type="term" value="P:thiamine metabolic process"/>
    <property type="evidence" value="ECO:0007669"/>
    <property type="project" value="UniProtKB-UniRule"/>
</dbReference>
<dbReference type="GeneID" id="62696060"/>
<dbReference type="GO" id="GO:0016301">
    <property type="term" value="F:kinase activity"/>
    <property type="evidence" value="ECO:0007669"/>
    <property type="project" value="UniProtKB-KW"/>
</dbReference>
<evidence type="ECO:0000259" key="6">
    <source>
        <dbReference type="SMART" id="SM00983"/>
    </source>
</evidence>
<dbReference type="AlphaFoldDB" id="A0A844F536"/>
<dbReference type="GO" id="GO:0030975">
    <property type="term" value="F:thiamine binding"/>
    <property type="evidence" value="ECO:0007669"/>
    <property type="project" value="InterPro"/>
</dbReference>
<dbReference type="SMART" id="SM00983">
    <property type="entry name" value="TPK_B1_binding"/>
    <property type="match status" value="1"/>
</dbReference>
<dbReference type="GO" id="GO:0005524">
    <property type="term" value="F:ATP binding"/>
    <property type="evidence" value="ECO:0007669"/>
    <property type="project" value="UniProtKB-KW"/>
</dbReference>
<dbReference type="Proteomes" id="UP000462363">
    <property type="component" value="Unassembled WGS sequence"/>
</dbReference>
<dbReference type="Gene3D" id="3.40.50.10240">
    <property type="entry name" value="Thiamin pyrophosphokinase, catalytic domain"/>
    <property type="match status" value="1"/>
</dbReference>
<dbReference type="PANTHER" id="PTHR41299:SF1">
    <property type="entry name" value="THIAMINE PYROPHOSPHOKINASE"/>
    <property type="match status" value="1"/>
</dbReference>
<protein>
    <recommendedName>
        <fullName evidence="5">Thiamine diphosphokinase</fullName>
        <ecNumber evidence="5">2.7.6.2</ecNumber>
    </recommendedName>
</protein>
<evidence type="ECO:0000256" key="4">
    <source>
        <dbReference type="ARBA" id="ARBA00022840"/>
    </source>
</evidence>
<dbReference type="InterPro" id="IPR007371">
    <property type="entry name" value="TPK_catalytic"/>
</dbReference>
<reference evidence="7 8" key="1">
    <citation type="submission" date="2019-08" db="EMBL/GenBank/DDBJ databases">
        <title>In-depth cultivation of the pig gut microbiome towards novel bacterial diversity and tailored functional studies.</title>
        <authorList>
            <person name="Wylensek D."/>
            <person name="Hitch T.C.A."/>
            <person name="Clavel T."/>
        </authorList>
    </citation>
    <scope>NUCLEOTIDE SEQUENCE [LARGE SCALE GENOMIC DNA]</scope>
    <source>
        <strain evidence="7 8">BL-389-WT-3D</strain>
    </source>
</reference>
<dbReference type="InterPro" id="IPR006282">
    <property type="entry name" value="Thi_PPkinase"/>
</dbReference>
<dbReference type="InterPro" id="IPR053149">
    <property type="entry name" value="TPK"/>
</dbReference>
<evidence type="ECO:0000256" key="2">
    <source>
        <dbReference type="ARBA" id="ARBA00022741"/>
    </source>
</evidence>
<evidence type="ECO:0000256" key="5">
    <source>
        <dbReference type="NCBIfam" id="TIGR01378"/>
    </source>
</evidence>
<accession>A0A844F536</accession>
<evidence type="ECO:0000313" key="7">
    <source>
        <dbReference type="EMBL" id="MSS41428.1"/>
    </source>
</evidence>
<organism evidence="7 8">
    <name type="scientific">Clostridium scindens (strain JCM 10418 / VPI 12708)</name>
    <dbReference type="NCBI Taxonomy" id="29347"/>
    <lineage>
        <taxon>Bacteria</taxon>
        <taxon>Bacillati</taxon>
        <taxon>Bacillota</taxon>
        <taxon>Clostridia</taxon>
        <taxon>Lachnospirales</taxon>
        <taxon>Lachnospiraceae</taxon>
    </lineage>
</organism>
<keyword evidence="3 7" id="KW-0418">Kinase</keyword>
<dbReference type="GO" id="GO:0009229">
    <property type="term" value="P:thiamine diphosphate biosynthetic process"/>
    <property type="evidence" value="ECO:0007669"/>
    <property type="project" value="InterPro"/>
</dbReference>
<dbReference type="InterPro" id="IPR036371">
    <property type="entry name" value="TPK_B1-bd_sf"/>
</dbReference>
<comment type="caution">
    <text evidence="7">The sequence shown here is derived from an EMBL/GenBank/DDBJ whole genome shotgun (WGS) entry which is preliminary data.</text>
</comment>
<evidence type="ECO:0000313" key="8">
    <source>
        <dbReference type="Proteomes" id="UP000462363"/>
    </source>
</evidence>
<evidence type="ECO:0000256" key="3">
    <source>
        <dbReference type="ARBA" id="ARBA00022777"/>
    </source>
</evidence>
<evidence type="ECO:0000256" key="1">
    <source>
        <dbReference type="ARBA" id="ARBA00022679"/>
    </source>
</evidence>
<proteinExistence type="predicted"/>
<dbReference type="RefSeq" id="WP_004605511.1">
    <property type="nucleotide sequence ID" value="NZ_AP024846.1"/>
</dbReference>
<dbReference type="SUPFAM" id="SSF63862">
    <property type="entry name" value="Thiamin pyrophosphokinase, substrate-binding domain"/>
    <property type="match status" value="1"/>
</dbReference>
<keyword evidence="4" id="KW-0067">ATP-binding</keyword>
<sequence length="225" mass="25171">MSKRIVIVSGGQLDEELTLSILKDEKSQCIIGVDKGVEFLYAHQIMPSYIVGDFDSVKEEIADYYRNETNVPIREFNPVKDASDTEIAVRLSLTLGCSELIILGATGGRIDHLWANVQTLTIPYKAGVDARIMDSQNMICLIGGGDTHIRKDELYGPYFSVFPLGEEIFGFNIEGARYPLRNHTLTPYDSLCVSNQIAEDEEEVVISFPSGTVILMETRDKREQK</sequence>
<dbReference type="Pfam" id="PF04265">
    <property type="entry name" value="TPK_B1_binding"/>
    <property type="match status" value="1"/>
</dbReference>
<dbReference type="PANTHER" id="PTHR41299">
    <property type="entry name" value="THIAMINE PYROPHOSPHOKINASE"/>
    <property type="match status" value="1"/>
</dbReference>
<keyword evidence="2" id="KW-0547">Nucleotide-binding</keyword>
<dbReference type="SUPFAM" id="SSF63999">
    <property type="entry name" value="Thiamin pyrophosphokinase, catalytic domain"/>
    <property type="match status" value="1"/>
</dbReference>
<dbReference type="NCBIfam" id="TIGR01378">
    <property type="entry name" value="thi_PPkinase"/>
    <property type="match status" value="1"/>
</dbReference>
<name>A0A844F536_CLOSV</name>
<gene>
    <name evidence="7" type="ORF">FYJ37_14040</name>
</gene>
<dbReference type="InterPro" id="IPR007373">
    <property type="entry name" value="Thiamin_PyroPKinase_B1-bd"/>
</dbReference>
<dbReference type="InterPro" id="IPR036759">
    <property type="entry name" value="TPK_catalytic_sf"/>
</dbReference>
<feature type="domain" description="Thiamin pyrophosphokinase thiamin-binding" evidence="6">
    <location>
        <begin position="145"/>
        <end position="214"/>
    </location>
</feature>
<dbReference type="GO" id="GO:0004788">
    <property type="term" value="F:thiamine diphosphokinase activity"/>
    <property type="evidence" value="ECO:0007669"/>
    <property type="project" value="UniProtKB-UniRule"/>
</dbReference>
<dbReference type="EC" id="2.7.6.2" evidence="5"/>
<dbReference type="CDD" id="cd07995">
    <property type="entry name" value="TPK"/>
    <property type="match status" value="1"/>
</dbReference>
<keyword evidence="1 7" id="KW-0808">Transferase</keyword>